<evidence type="ECO:0000313" key="2">
    <source>
        <dbReference type="Proteomes" id="UP001238096"/>
    </source>
</evidence>
<gene>
    <name evidence="1" type="ORF">N1496_02115</name>
</gene>
<organism evidence="1 2">
    <name type="scientific">Streptococcus didelphis</name>
    <dbReference type="NCBI Taxonomy" id="102886"/>
    <lineage>
        <taxon>Bacteria</taxon>
        <taxon>Bacillati</taxon>
        <taxon>Bacillota</taxon>
        <taxon>Bacilli</taxon>
        <taxon>Lactobacillales</taxon>
        <taxon>Streptococcaceae</taxon>
        <taxon>Streptococcus</taxon>
    </lineage>
</organism>
<proteinExistence type="predicted"/>
<dbReference type="Pfam" id="PF09148">
    <property type="entry name" value="DUF1934"/>
    <property type="match status" value="1"/>
</dbReference>
<reference evidence="2" key="1">
    <citation type="submission" date="2022-10" db="EMBL/GenBank/DDBJ databases">
        <title>Streptococcus didelphis as causative of fatal infections in opossums (Didelphis albiventris).</title>
        <authorList>
            <person name="Breyer G.M."/>
            <person name="Da Silva M.E.R.J."/>
            <person name="Siqueira F.M."/>
        </authorList>
    </citation>
    <scope>NUCLEOTIDE SEQUENCE [LARGE SCALE GENOMIC DNA]</scope>
    <source>
        <strain evidence="2">LBVP101/21</strain>
    </source>
</reference>
<dbReference type="InterPro" id="IPR015231">
    <property type="entry name" value="DUF1934"/>
</dbReference>
<keyword evidence="2" id="KW-1185">Reference proteome</keyword>
<dbReference type="Proteomes" id="UP001238096">
    <property type="component" value="Chromosome"/>
</dbReference>
<dbReference type="Gene3D" id="2.40.128.20">
    <property type="match status" value="1"/>
</dbReference>
<dbReference type="EMBL" id="CP110509">
    <property type="protein sequence ID" value="WMB28424.1"/>
    <property type="molecule type" value="Genomic_DNA"/>
</dbReference>
<dbReference type="RefSeq" id="WP_018365723.1">
    <property type="nucleotide sequence ID" value="NZ_CP104407.1"/>
</dbReference>
<name>A0ABY9LHV7_9STRE</name>
<evidence type="ECO:0000313" key="1">
    <source>
        <dbReference type="EMBL" id="WMB28424.1"/>
    </source>
</evidence>
<dbReference type="SUPFAM" id="SSF50814">
    <property type="entry name" value="Lipocalins"/>
    <property type="match status" value="1"/>
</dbReference>
<dbReference type="InterPro" id="IPR012674">
    <property type="entry name" value="Calycin"/>
</dbReference>
<sequence length="128" mass="15079">MKIEIKNIITMDKEVEIITETYDGQLIEKGDYLYLIYQNEEAERVVIKYNLTDLTMTRFSKPQTVMTFSKKGPKRISIATPLGPQVFVTDTVFYRLDDKQNLLELKYKLLQADTDKLFATYHLEIKWS</sequence>
<accession>A0ABY9LHV7</accession>
<protein>
    <submittedName>
        <fullName evidence="1">DUF1934 domain-containing protein</fullName>
    </submittedName>
</protein>